<evidence type="ECO:0000313" key="1">
    <source>
        <dbReference type="EMBL" id="GLI91316.1"/>
    </source>
</evidence>
<reference evidence="1" key="1">
    <citation type="journal article" date="2023" name="Int. J. Syst. Evol. Microbiol.">
        <title>Methylocystis iwaonis sp. nov., a type II methane-oxidizing bacterium from surface soil of a rice paddy field in Japan, and emended description of the genus Methylocystis (ex Whittenbury et al. 1970) Bowman et al. 1993.</title>
        <authorList>
            <person name="Kaise H."/>
            <person name="Sawadogo J.B."/>
            <person name="Alam M.S."/>
            <person name="Ueno C."/>
            <person name="Dianou D."/>
            <person name="Shinjo R."/>
            <person name="Asakawa S."/>
        </authorList>
    </citation>
    <scope>NUCLEOTIDE SEQUENCE</scope>
    <source>
        <strain evidence="1">LMG27198</strain>
    </source>
</reference>
<dbReference type="AlphaFoldDB" id="A0A9W6GQT4"/>
<dbReference type="EMBL" id="BSEC01000001">
    <property type="protein sequence ID" value="GLI91316.1"/>
    <property type="molecule type" value="Genomic_DNA"/>
</dbReference>
<evidence type="ECO:0000313" key="2">
    <source>
        <dbReference type="Proteomes" id="UP001144323"/>
    </source>
</evidence>
<proteinExistence type="predicted"/>
<comment type="caution">
    <text evidence="1">The sequence shown here is derived from an EMBL/GenBank/DDBJ whole genome shotgun (WGS) entry which is preliminary data.</text>
</comment>
<gene>
    <name evidence="1" type="ORF">LMG27198_03080</name>
</gene>
<accession>A0A9W6GQT4</accession>
<sequence>MKQIWILAIFVAVALIQVAVPAHTIWRQERILAAGAAFKFRTAPVDPNDAFRGRFVALSFRDVFPLALEGATPEPGKPVYVAVAEDADGYAVLSEAFAAPPAGKPYVRATWDYAGGVTLPFDRFYLDEDKAPEAESAYRKEARQDNSYLLVRILDGGWAIEDLYVGGKPLAEAVGEAR</sequence>
<dbReference type="Proteomes" id="UP001144323">
    <property type="component" value="Unassembled WGS sequence"/>
</dbReference>
<name>A0A9W6GQT4_9HYPH</name>
<dbReference type="InterPro" id="IPR025833">
    <property type="entry name" value="GDYXXLXY"/>
</dbReference>
<evidence type="ECO:0008006" key="3">
    <source>
        <dbReference type="Google" id="ProtNLM"/>
    </source>
</evidence>
<organism evidence="1 2">
    <name type="scientific">Methylocystis echinoides</name>
    <dbReference type="NCBI Taxonomy" id="29468"/>
    <lineage>
        <taxon>Bacteria</taxon>
        <taxon>Pseudomonadati</taxon>
        <taxon>Pseudomonadota</taxon>
        <taxon>Alphaproteobacteria</taxon>
        <taxon>Hyphomicrobiales</taxon>
        <taxon>Methylocystaceae</taxon>
        <taxon>Methylocystis</taxon>
    </lineage>
</organism>
<dbReference type="RefSeq" id="WP_281799889.1">
    <property type="nucleotide sequence ID" value="NZ_BSEC01000001.1"/>
</dbReference>
<keyword evidence="2" id="KW-1185">Reference proteome</keyword>
<protein>
    <recommendedName>
        <fullName evidence="3">GDYXXLXY domain-containing protein</fullName>
    </recommendedName>
</protein>
<dbReference type="Pfam" id="PF14345">
    <property type="entry name" value="GDYXXLXY"/>
    <property type="match status" value="1"/>
</dbReference>